<dbReference type="Proteomes" id="UP000611762">
    <property type="component" value="Unassembled WGS sequence"/>
</dbReference>
<evidence type="ECO:0000313" key="2">
    <source>
        <dbReference type="Proteomes" id="UP000611762"/>
    </source>
</evidence>
<dbReference type="InterPro" id="IPR036249">
    <property type="entry name" value="Thioredoxin-like_sf"/>
</dbReference>
<name>A0A926DN62_9FIRM</name>
<keyword evidence="2" id="KW-1185">Reference proteome</keyword>
<dbReference type="AlphaFoldDB" id="A0A926DN62"/>
<gene>
    <name evidence="1" type="ORF">H8698_07205</name>
</gene>
<comment type="caution">
    <text evidence="1">The sequence shown here is derived from an EMBL/GenBank/DDBJ whole genome shotgun (WGS) entry which is preliminary data.</text>
</comment>
<protein>
    <recommendedName>
        <fullName evidence="3">Glutaredoxin</fullName>
    </recommendedName>
</protein>
<dbReference type="SUPFAM" id="SSF52833">
    <property type="entry name" value="Thioredoxin-like"/>
    <property type="match status" value="1"/>
</dbReference>
<sequence>MIILYSNNCPKCKVLKKKLDDANVKYTVVDDTEIMISKGIDLLPVLEIDNVMMDFATAVEWANNRQELTNGDKY</sequence>
<evidence type="ECO:0000313" key="1">
    <source>
        <dbReference type="EMBL" id="MBC8540762.1"/>
    </source>
</evidence>
<dbReference type="EMBL" id="JACRSU010000002">
    <property type="protein sequence ID" value="MBC8540762.1"/>
    <property type="molecule type" value="Genomic_DNA"/>
</dbReference>
<reference evidence="1" key="1">
    <citation type="submission" date="2020-08" db="EMBL/GenBank/DDBJ databases">
        <title>Genome public.</title>
        <authorList>
            <person name="Liu C."/>
            <person name="Sun Q."/>
        </authorList>
    </citation>
    <scope>NUCLEOTIDE SEQUENCE</scope>
    <source>
        <strain evidence="1">H8</strain>
    </source>
</reference>
<dbReference type="RefSeq" id="WP_249311910.1">
    <property type="nucleotide sequence ID" value="NZ_JACRSU010000002.1"/>
</dbReference>
<evidence type="ECO:0008006" key="3">
    <source>
        <dbReference type="Google" id="ProtNLM"/>
    </source>
</evidence>
<accession>A0A926DN62</accession>
<dbReference type="Gene3D" id="3.40.30.10">
    <property type="entry name" value="Glutaredoxin"/>
    <property type="match status" value="1"/>
</dbReference>
<organism evidence="1 2">
    <name type="scientific">Congzhengia minquanensis</name>
    <dbReference type="NCBI Taxonomy" id="2763657"/>
    <lineage>
        <taxon>Bacteria</taxon>
        <taxon>Bacillati</taxon>
        <taxon>Bacillota</taxon>
        <taxon>Clostridia</taxon>
        <taxon>Eubacteriales</taxon>
        <taxon>Oscillospiraceae</taxon>
        <taxon>Congzhengia</taxon>
    </lineage>
</organism>
<proteinExistence type="predicted"/>